<dbReference type="GeneID" id="94370469"/>
<proteinExistence type="predicted"/>
<evidence type="ECO:0000313" key="2">
    <source>
        <dbReference type="EMBL" id="GGZ65002.1"/>
    </source>
</evidence>
<dbReference type="RefSeq" id="WP_051191388.1">
    <property type="nucleotide sequence ID" value="NZ_BMWY01000013.1"/>
</dbReference>
<keyword evidence="3" id="KW-1185">Reference proteome</keyword>
<reference evidence="3" key="1">
    <citation type="journal article" date="2019" name="Int. J. Syst. Evol. Microbiol.">
        <title>The Global Catalogue of Microorganisms (GCM) 10K type strain sequencing project: providing services to taxonomists for standard genome sequencing and annotation.</title>
        <authorList>
            <consortium name="The Broad Institute Genomics Platform"/>
            <consortium name="The Broad Institute Genome Sequencing Center for Infectious Disease"/>
            <person name="Wu L."/>
            <person name="Ma J."/>
        </authorList>
    </citation>
    <scope>NUCLEOTIDE SEQUENCE [LARGE SCALE GENOMIC DNA]</scope>
    <source>
        <strain evidence="3">KCTC 12708</strain>
    </source>
</reference>
<dbReference type="PANTHER" id="PTHR37291">
    <property type="entry name" value="5-METHYLCYTOSINE-SPECIFIC RESTRICTION ENZYME B"/>
    <property type="match status" value="1"/>
</dbReference>
<comment type="caution">
    <text evidence="2">The sequence shown here is derived from an EMBL/GenBank/DDBJ whole genome shotgun (WGS) entry which is preliminary data.</text>
</comment>
<dbReference type="Pfam" id="PF07728">
    <property type="entry name" value="AAA_5"/>
    <property type="match status" value="1"/>
</dbReference>
<dbReference type="InterPro" id="IPR052934">
    <property type="entry name" value="Methyl-DNA_Rec/Restrict_Enz"/>
</dbReference>
<accession>A0ABQ3C4S7</accession>
<dbReference type="SUPFAM" id="SSF52540">
    <property type="entry name" value="P-loop containing nucleoside triphosphate hydrolases"/>
    <property type="match status" value="1"/>
</dbReference>
<dbReference type="InterPro" id="IPR011704">
    <property type="entry name" value="ATPase_dyneun-rel_AAA"/>
</dbReference>
<sequence length="500" mass="58696">MNKYITLENKIYEAKPVLMLQKVNDEILPTNRKSGSGADKNQFFIQSEFYDNLKTFFPNVIKDREEKETGRNKPVVKNYFDISSIANDISIINKEIERHYPDEDKLNLNELVEKMKDLSKSQNLNSTFYIESEIANAQNGIAFKNWKTEFKQIIKELLLPTTQIKVYLFNMGEEISAFWQFNQEYIHHNRDNIVSSKPEKLIQRIFYGAPGTGKSHKVNEKIKGKESRTERVTFHPEYDYSSFVGGYKPAMDGDNIKYEFVPQAFTNIYINAWNDLENDYYLVIEEINRGNCAEIFGDIFQLLDRSNDYKITPSKELKEYLKTKLSGNENIDENKLLLPPNLNILATMNTSDQSLFPMDSAFKRRWDWEYIPINYSENTEENTSAKFVVELIEDESFNWLDFIKNINKLIKSNDNLGMDKCLGNYFIKPDIDENTISLKSFINKAIFYLWNDVFKDEMEDESIFKNKTSYEDFFPIDEKGVERVKEILKILKPDNESSEE</sequence>
<gene>
    <name evidence="2" type="ORF">GCM10008088_28050</name>
</gene>
<organism evidence="2 3">
    <name type="scientific">Mesonia mobilis</name>
    <dbReference type="NCBI Taxonomy" id="369791"/>
    <lineage>
        <taxon>Bacteria</taxon>
        <taxon>Pseudomonadati</taxon>
        <taxon>Bacteroidota</taxon>
        <taxon>Flavobacteriia</taxon>
        <taxon>Flavobacteriales</taxon>
        <taxon>Flavobacteriaceae</taxon>
        <taxon>Mesonia</taxon>
    </lineage>
</organism>
<protein>
    <recommendedName>
        <fullName evidence="1">ATPase dynein-related AAA domain-containing protein</fullName>
    </recommendedName>
</protein>
<evidence type="ECO:0000313" key="3">
    <source>
        <dbReference type="Proteomes" id="UP000615593"/>
    </source>
</evidence>
<dbReference type="Gene3D" id="3.40.50.300">
    <property type="entry name" value="P-loop containing nucleotide triphosphate hydrolases"/>
    <property type="match status" value="1"/>
</dbReference>
<dbReference type="EMBL" id="BMWY01000013">
    <property type="protein sequence ID" value="GGZ65002.1"/>
    <property type="molecule type" value="Genomic_DNA"/>
</dbReference>
<dbReference type="InterPro" id="IPR027417">
    <property type="entry name" value="P-loop_NTPase"/>
</dbReference>
<name>A0ABQ3C4S7_9FLAO</name>
<feature type="domain" description="ATPase dynein-related AAA" evidence="1">
    <location>
        <begin position="205"/>
        <end position="365"/>
    </location>
</feature>
<dbReference type="PANTHER" id="PTHR37291:SF1">
    <property type="entry name" value="TYPE IV METHYL-DIRECTED RESTRICTION ENZYME ECOKMCRB SUBUNIT"/>
    <property type="match status" value="1"/>
</dbReference>
<evidence type="ECO:0000259" key="1">
    <source>
        <dbReference type="Pfam" id="PF07728"/>
    </source>
</evidence>
<dbReference type="Proteomes" id="UP000615593">
    <property type="component" value="Unassembled WGS sequence"/>
</dbReference>